<organism evidence="2 3">
    <name type="scientific">Limosa lapponica baueri</name>
    <dbReference type="NCBI Taxonomy" id="1758121"/>
    <lineage>
        <taxon>Eukaryota</taxon>
        <taxon>Metazoa</taxon>
        <taxon>Chordata</taxon>
        <taxon>Craniata</taxon>
        <taxon>Vertebrata</taxon>
        <taxon>Euteleostomi</taxon>
        <taxon>Archelosauria</taxon>
        <taxon>Archosauria</taxon>
        <taxon>Dinosauria</taxon>
        <taxon>Saurischia</taxon>
        <taxon>Theropoda</taxon>
        <taxon>Coelurosauria</taxon>
        <taxon>Aves</taxon>
        <taxon>Neognathae</taxon>
        <taxon>Neoaves</taxon>
        <taxon>Charadriiformes</taxon>
        <taxon>Scolopacidae</taxon>
        <taxon>Limosa</taxon>
    </lineage>
</organism>
<proteinExistence type="predicted"/>
<name>A0A2I0TAU6_LIMLA</name>
<feature type="compositionally biased region" description="Basic and acidic residues" evidence="1">
    <location>
        <begin position="58"/>
        <end position="72"/>
    </location>
</feature>
<evidence type="ECO:0000256" key="1">
    <source>
        <dbReference type="SAM" id="MobiDB-lite"/>
    </source>
</evidence>
<protein>
    <submittedName>
        <fullName evidence="2">Endogenous retrovirus group k member 8 gag poly</fullName>
    </submittedName>
</protein>
<evidence type="ECO:0000313" key="3">
    <source>
        <dbReference type="Proteomes" id="UP000233556"/>
    </source>
</evidence>
<dbReference type="EMBL" id="KZ513715">
    <property type="protein sequence ID" value="PKU30929.1"/>
    <property type="molecule type" value="Genomic_DNA"/>
</dbReference>
<reference evidence="3" key="2">
    <citation type="submission" date="2017-12" db="EMBL/GenBank/DDBJ databases">
        <title>Genome sequence of the Bar-tailed Godwit (Limosa lapponica baueri).</title>
        <authorList>
            <person name="Lima N.C.B."/>
            <person name="Parody-Merino A.M."/>
            <person name="Battley P.F."/>
            <person name="Fidler A.E."/>
            <person name="Prosdocimi F."/>
        </authorList>
    </citation>
    <scope>NUCLEOTIDE SEQUENCE [LARGE SCALE GENOMIC DNA]</scope>
</reference>
<sequence length="158" mass="17239">MGNSLPKEQQMNLETGTFDGGVWDKIGTKLWNVATGTDTATAKRLPVWHQVSEALTQIRKEAKTDPPEHPEHSSALPLPPPCNPVVEKSDPGEDHPFDPGPVNLEKELNLYPPDDELRGVVGGVAPTQTVYYGALEQCRKEALAKGDAELLQAFPVTY</sequence>
<feature type="region of interest" description="Disordered" evidence="1">
    <location>
        <begin position="57"/>
        <end position="102"/>
    </location>
</feature>
<dbReference type="Proteomes" id="UP000233556">
    <property type="component" value="Unassembled WGS sequence"/>
</dbReference>
<feature type="compositionally biased region" description="Basic and acidic residues" evidence="1">
    <location>
        <begin position="87"/>
        <end position="97"/>
    </location>
</feature>
<dbReference type="AlphaFoldDB" id="A0A2I0TAU6"/>
<keyword evidence="3" id="KW-1185">Reference proteome</keyword>
<evidence type="ECO:0000313" key="2">
    <source>
        <dbReference type="EMBL" id="PKU30929.1"/>
    </source>
</evidence>
<accession>A0A2I0TAU6</accession>
<dbReference type="OrthoDB" id="9401179at2759"/>
<reference evidence="3" key="1">
    <citation type="submission" date="2017-11" db="EMBL/GenBank/DDBJ databases">
        <authorList>
            <person name="Lima N.C."/>
            <person name="Parody-Merino A.M."/>
            <person name="Battley P.F."/>
            <person name="Fidler A.E."/>
            <person name="Prosdocimi F."/>
        </authorList>
    </citation>
    <scope>NUCLEOTIDE SEQUENCE [LARGE SCALE GENOMIC DNA]</scope>
</reference>
<gene>
    <name evidence="2" type="ORF">llap_18766</name>
</gene>